<evidence type="ECO:0000313" key="3">
    <source>
        <dbReference type="EMBL" id="TYS71217.1"/>
    </source>
</evidence>
<sequence length="217" mass="24753">MMLVDIDLLPKRKSRNITTPLVYGICAFFLLFVAIILFTFSNMINNDVETAEQDLEMTQQLRIAKEEAMNRPQNSSSAQRLEDTVAWAEEYPLEMVPVMQDLIRLLPERGFIQSFSYDETGLLNLSVQFDESRDAAYFLYHLNESPQYHSIDLSSISTVEVGDEETVNVLPRYVGQYTLGFDKAAFQAMDELEEEEAEDGTETETDTETDEDGGEEL</sequence>
<accession>A0A5D4T661</accession>
<proteinExistence type="predicted"/>
<evidence type="ECO:0000256" key="1">
    <source>
        <dbReference type="SAM" id="MobiDB-lite"/>
    </source>
</evidence>
<comment type="caution">
    <text evidence="3">The sequence shown here is derived from an EMBL/GenBank/DDBJ whole genome shotgun (WGS) entry which is preliminary data.</text>
</comment>
<dbReference type="InterPro" id="IPR007813">
    <property type="entry name" value="PilN"/>
</dbReference>
<keyword evidence="2" id="KW-0812">Transmembrane</keyword>
<dbReference type="AlphaFoldDB" id="A0A5D4T661"/>
<gene>
    <name evidence="3" type="ORF">FZC75_14400</name>
</gene>
<evidence type="ECO:0000313" key="4">
    <source>
        <dbReference type="Proteomes" id="UP000324517"/>
    </source>
</evidence>
<organism evidence="3 4">
    <name type="scientific">Sutcliffiella horikoshii</name>
    <dbReference type="NCBI Taxonomy" id="79883"/>
    <lineage>
        <taxon>Bacteria</taxon>
        <taxon>Bacillati</taxon>
        <taxon>Bacillota</taxon>
        <taxon>Bacilli</taxon>
        <taxon>Bacillales</taxon>
        <taxon>Bacillaceae</taxon>
        <taxon>Sutcliffiella</taxon>
    </lineage>
</organism>
<dbReference type="RefSeq" id="WP_148979801.1">
    <property type="nucleotide sequence ID" value="NZ_JBNILI010000001.1"/>
</dbReference>
<reference evidence="3 4" key="1">
    <citation type="submission" date="2019-08" db="EMBL/GenBank/DDBJ databases">
        <title>Bacillus genomes from the desert of Cuatro Cienegas, Coahuila.</title>
        <authorList>
            <person name="Olmedo-Alvarez G."/>
        </authorList>
    </citation>
    <scope>NUCLEOTIDE SEQUENCE [LARGE SCALE GENOMIC DNA]</scope>
    <source>
        <strain evidence="3 4">CH98b_3T</strain>
    </source>
</reference>
<dbReference type="EMBL" id="VTET01000007">
    <property type="protein sequence ID" value="TYS71217.1"/>
    <property type="molecule type" value="Genomic_DNA"/>
</dbReference>
<feature type="region of interest" description="Disordered" evidence="1">
    <location>
        <begin position="188"/>
        <end position="217"/>
    </location>
</feature>
<keyword evidence="2" id="KW-1133">Transmembrane helix</keyword>
<feature type="transmembrane region" description="Helical" evidence="2">
    <location>
        <begin position="21"/>
        <end position="40"/>
    </location>
</feature>
<dbReference type="Proteomes" id="UP000324517">
    <property type="component" value="Unassembled WGS sequence"/>
</dbReference>
<evidence type="ECO:0000256" key="2">
    <source>
        <dbReference type="SAM" id="Phobius"/>
    </source>
</evidence>
<keyword evidence="2" id="KW-0472">Membrane</keyword>
<protein>
    <submittedName>
        <fullName evidence="3">PilN domain-containing protein</fullName>
    </submittedName>
</protein>
<dbReference type="OrthoDB" id="2971140at2"/>
<dbReference type="Pfam" id="PF05137">
    <property type="entry name" value="PilN"/>
    <property type="match status" value="1"/>
</dbReference>
<feature type="compositionally biased region" description="Acidic residues" evidence="1">
    <location>
        <begin position="190"/>
        <end position="217"/>
    </location>
</feature>
<name>A0A5D4T661_9BACI</name>